<dbReference type="GO" id="GO:0043565">
    <property type="term" value="F:sequence-specific DNA binding"/>
    <property type="evidence" value="ECO:0007669"/>
    <property type="project" value="InterPro"/>
</dbReference>
<accession>A0A3L6ZL91</accession>
<sequence>MASEALKIVFVMSGWAEVFTAEQTVSLAQGAVLTIPPRLECYGVPAGWTRTITLYAQPDFAADHIRWVRARHPLVHHVRRALQEDSGLQRLQLPTATMTALTPRLVRLAQLPASAEHQCAMFSIVLDLFAATAPFSAEEHRAPVRPRDEVLKAVNLMQKSPERRWRADELAQAVSLSRAQLNRLFRDQIGIPPAAYLSMLRANRMAELLSTKHITVAEAAGLAGWERPEIATRTFKKQFGMGPRDYATIARAQRPGTEDLAERVSRPTHTRPSAWHPQ</sequence>
<dbReference type="InterPro" id="IPR009057">
    <property type="entry name" value="Homeodomain-like_sf"/>
</dbReference>
<keyword evidence="3" id="KW-0804">Transcription</keyword>
<dbReference type="EMBL" id="RCUW01000007">
    <property type="protein sequence ID" value="RLP68749.1"/>
    <property type="molecule type" value="Genomic_DNA"/>
</dbReference>
<dbReference type="InterPro" id="IPR018060">
    <property type="entry name" value="HTH_AraC"/>
</dbReference>
<dbReference type="SUPFAM" id="SSF46689">
    <property type="entry name" value="Homeodomain-like"/>
    <property type="match status" value="2"/>
</dbReference>
<evidence type="ECO:0000256" key="1">
    <source>
        <dbReference type="ARBA" id="ARBA00023015"/>
    </source>
</evidence>
<evidence type="ECO:0000256" key="2">
    <source>
        <dbReference type="ARBA" id="ARBA00023125"/>
    </source>
</evidence>
<keyword evidence="1" id="KW-0805">Transcription regulation</keyword>
<dbReference type="AlphaFoldDB" id="A0A3L6ZL91"/>
<dbReference type="PROSITE" id="PS01124">
    <property type="entry name" value="HTH_ARAC_FAMILY_2"/>
    <property type="match status" value="1"/>
</dbReference>
<dbReference type="SMART" id="SM00342">
    <property type="entry name" value="HTH_ARAC"/>
    <property type="match status" value="1"/>
</dbReference>
<reference evidence="6 7" key="1">
    <citation type="submission" date="2018-10" db="EMBL/GenBank/DDBJ databases">
        <authorList>
            <person name="Li J."/>
        </authorList>
    </citation>
    <scope>NUCLEOTIDE SEQUENCE [LARGE SCALE GENOMIC DNA]</scope>
    <source>
        <strain evidence="6 7">JCM 30549</strain>
    </source>
</reference>
<evidence type="ECO:0000313" key="7">
    <source>
        <dbReference type="Proteomes" id="UP000275395"/>
    </source>
</evidence>
<feature type="region of interest" description="Disordered" evidence="4">
    <location>
        <begin position="251"/>
        <end position="278"/>
    </location>
</feature>
<name>A0A3L6ZL91_9MICO</name>
<dbReference type="InterPro" id="IPR050204">
    <property type="entry name" value="AraC_XylS_family_regulators"/>
</dbReference>
<proteinExistence type="predicted"/>
<feature type="domain" description="HTH araC/xylS-type" evidence="5">
    <location>
        <begin position="151"/>
        <end position="249"/>
    </location>
</feature>
<evidence type="ECO:0000313" key="6">
    <source>
        <dbReference type="EMBL" id="RLP68749.1"/>
    </source>
</evidence>
<dbReference type="InterPro" id="IPR037923">
    <property type="entry name" value="HTH-like"/>
</dbReference>
<dbReference type="Proteomes" id="UP000275395">
    <property type="component" value="Unassembled WGS sequence"/>
</dbReference>
<dbReference type="Gene3D" id="1.10.10.60">
    <property type="entry name" value="Homeodomain-like"/>
    <property type="match status" value="2"/>
</dbReference>
<dbReference type="SUPFAM" id="SSF51215">
    <property type="entry name" value="Regulatory protein AraC"/>
    <property type="match status" value="1"/>
</dbReference>
<evidence type="ECO:0000256" key="4">
    <source>
        <dbReference type="SAM" id="MobiDB-lite"/>
    </source>
</evidence>
<dbReference type="PANTHER" id="PTHR46796">
    <property type="entry name" value="HTH-TYPE TRANSCRIPTIONAL ACTIVATOR RHAS-RELATED"/>
    <property type="match status" value="1"/>
</dbReference>
<dbReference type="GO" id="GO:0003700">
    <property type="term" value="F:DNA-binding transcription factor activity"/>
    <property type="evidence" value="ECO:0007669"/>
    <property type="project" value="InterPro"/>
</dbReference>
<feature type="compositionally biased region" description="Basic and acidic residues" evidence="4">
    <location>
        <begin position="256"/>
        <end position="265"/>
    </location>
</feature>
<comment type="caution">
    <text evidence="6">The sequence shown here is derived from an EMBL/GenBank/DDBJ whole genome shotgun (WGS) entry which is preliminary data.</text>
</comment>
<dbReference type="Pfam" id="PF12833">
    <property type="entry name" value="HTH_18"/>
    <property type="match status" value="1"/>
</dbReference>
<protein>
    <submittedName>
        <fullName evidence="6">AraC family transcriptional regulator</fullName>
    </submittedName>
</protein>
<gene>
    <name evidence="6" type="ORF">D9V30_09315</name>
</gene>
<organism evidence="6 7">
    <name type="scientific">Mycetocola reblochoni</name>
    <dbReference type="NCBI Taxonomy" id="331618"/>
    <lineage>
        <taxon>Bacteria</taxon>
        <taxon>Bacillati</taxon>
        <taxon>Actinomycetota</taxon>
        <taxon>Actinomycetes</taxon>
        <taxon>Micrococcales</taxon>
        <taxon>Microbacteriaceae</taxon>
        <taxon>Mycetocola</taxon>
    </lineage>
</organism>
<evidence type="ECO:0000259" key="5">
    <source>
        <dbReference type="PROSITE" id="PS01124"/>
    </source>
</evidence>
<keyword evidence="2" id="KW-0238">DNA-binding</keyword>
<evidence type="ECO:0000256" key="3">
    <source>
        <dbReference type="ARBA" id="ARBA00023163"/>
    </source>
</evidence>